<evidence type="ECO:0000313" key="5">
    <source>
        <dbReference type="Proteomes" id="UP001479290"/>
    </source>
</evidence>
<dbReference type="InterPro" id="IPR036179">
    <property type="entry name" value="Ig-like_dom_sf"/>
</dbReference>
<evidence type="ECO:0000256" key="1">
    <source>
        <dbReference type="SAM" id="MobiDB-lite"/>
    </source>
</evidence>
<dbReference type="InterPro" id="IPR013783">
    <property type="entry name" value="Ig-like_fold"/>
</dbReference>
<name>A0AAW2B0D2_CULAL</name>
<dbReference type="AlphaFoldDB" id="A0AAW2B0D2"/>
<sequence length="851" mass="97855">VFGAKTDEEKTVLVMEGDSVTLNPDLTQIQGINLMKWRFRDSPSVIAQIDGNDTSLSRSLPEMFEDRLKLDQTGSLTITNMRTNHTGLYKLEINHDGGTLYLNFRVTVYESPAVIDAFKGEMKSVSETEGESVTLQTDTETHGDELIVWRFGDEGKLIAKHDLEAKSPPLYDPDERFRDRLKLDHQTGSLTITNTRLSDSGVYKVKISSSNQTLNKRFTVTVSVPPLSPGAVAGIVVGVLLVLSAAAAVFYYRHKVSELQKQMRHQVNKSVLKGRPVTLNYETEIQRDDKIQWKFGEKLIVEMTGENREKPQWTDDEFRDQMKLELWTGSLIIQQTRPEHSGLYKLEIKTSDYSTFRLFRIIVCDEVKSVSVMEGTDVTLRANTEIQTGDKIFWMFGDENRLVAKNTKEKCEEESQFSDFRFKPTVDLNHQTGDLTIKRIETFHTGKYKLKIIRNDKSSFRLFTVTVSEHQVNESVLKGDPVTLNYYTEIQRDDKIQWKFGEKLIAEMTGVNRENPQWSDDEFRDQMKLNPQTGSLIIKQTRPEHSGLYKLEIKTSDYSTFRLFRIIVCESMLHILMNGVILINSAIVLSCELNVNIFYVKYLTQDKKLVPVMKGADVTLRANPEIQTGDKIFWMFGHDNRLVAKNTEEKCEEESECSDDIFIDKVDLNHQTGDLTIKKIRTDYSGEYKLKIIRNGKSSFKLFTVAVPVNESVLKGDSVTLNYDTEIQKDDKIQWKFGEKLIAEMTGENRENPQWTDEFRDQMKLNPQTGSLIIQQTRSEHTGLYKLEIKTRDYSTFRLFRIIVCAVTDEEERRPLMKDSTEKRENESVTVVMPLLKAEDRDGVNEQDSSL</sequence>
<gene>
    <name evidence="4" type="ORF">ABG768_020537</name>
</gene>
<dbReference type="Pfam" id="PF07686">
    <property type="entry name" value="V-set"/>
    <property type="match status" value="2"/>
</dbReference>
<protein>
    <recommendedName>
        <fullName evidence="3">Ig-like domain-containing protein</fullName>
    </recommendedName>
</protein>
<dbReference type="InterPro" id="IPR013106">
    <property type="entry name" value="Ig_V-set"/>
</dbReference>
<reference evidence="4 5" key="1">
    <citation type="submission" date="2024-05" db="EMBL/GenBank/DDBJ databases">
        <title>A high-quality chromosomal-level genome assembly of Topmouth culter (Culter alburnus).</title>
        <authorList>
            <person name="Zhao H."/>
        </authorList>
    </citation>
    <scope>NUCLEOTIDE SEQUENCE [LARGE SCALE GENOMIC DNA]</scope>
    <source>
        <strain evidence="4">CATC2023</strain>
        <tissue evidence="4">Muscle</tissue>
    </source>
</reference>
<proteinExistence type="predicted"/>
<feature type="non-terminal residue" evidence="4">
    <location>
        <position position="1"/>
    </location>
</feature>
<dbReference type="SMART" id="SM00409">
    <property type="entry name" value="IG"/>
    <property type="match status" value="7"/>
</dbReference>
<dbReference type="InterPro" id="IPR003599">
    <property type="entry name" value="Ig_sub"/>
</dbReference>
<dbReference type="InterPro" id="IPR007110">
    <property type="entry name" value="Ig-like_dom"/>
</dbReference>
<feature type="domain" description="Ig-like" evidence="3">
    <location>
        <begin position="112"/>
        <end position="221"/>
    </location>
</feature>
<keyword evidence="5" id="KW-1185">Reference proteome</keyword>
<keyword evidence="2" id="KW-1133">Transmembrane helix</keyword>
<evidence type="ECO:0000259" key="3">
    <source>
        <dbReference type="PROSITE" id="PS50835"/>
    </source>
</evidence>
<accession>A0AAW2B0D2</accession>
<dbReference type="EMBL" id="JAWDJR010000003">
    <property type="protein sequence ID" value="KAK9978798.1"/>
    <property type="molecule type" value="Genomic_DNA"/>
</dbReference>
<evidence type="ECO:0000256" key="2">
    <source>
        <dbReference type="SAM" id="Phobius"/>
    </source>
</evidence>
<comment type="caution">
    <text evidence="4">The sequence shown here is derived from an EMBL/GenBank/DDBJ whole genome shotgun (WGS) entry which is preliminary data.</text>
</comment>
<dbReference type="PROSITE" id="PS50835">
    <property type="entry name" value="IG_LIKE"/>
    <property type="match status" value="1"/>
</dbReference>
<dbReference type="Gene3D" id="2.60.40.10">
    <property type="entry name" value="Immunoglobulins"/>
    <property type="match status" value="7"/>
</dbReference>
<feature type="region of interest" description="Disordered" evidence="1">
    <location>
        <begin position="813"/>
        <end position="851"/>
    </location>
</feature>
<keyword evidence="2" id="KW-0812">Transmembrane</keyword>
<keyword evidence="2" id="KW-0472">Membrane</keyword>
<feature type="transmembrane region" description="Helical" evidence="2">
    <location>
        <begin position="231"/>
        <end position="252"/>
    </location>
</feature>
<evidence type="ECO:0000313" key="4">
    <source>
        <dbReference type="EMBL" id="KAK9978798.1"/>
    </source>
</evidence>
<dbReference type="PANTHER" id="PTHR21063:SF4">
    <property type="entry name" value="CD48 ANTIGEN-RELATED"/>
    <property type="match status" value="1"/>
</dbReference>
<dbReference type="SUPFAM" id="SSF48726">
    <property type="entry name" value="Immunoglobulin"/>
    <property type="match status" value="7"/>
</dbReference>
<feature type="compositionally biased region" description="Basic and acidic residues" evidence="1">
    <location>
        <begin position="813"/>
        <end position="827"/>
    </location>
</feature>
<dbReference type="PANTHER" id="PTHR21063">
    <property type="entry name" value="LFA-3"/>
    <property type="match status" value="1"/>
</dbReference>
<dbReference type="Proteomes" id="UP001479290">
    <property type="component" value="Unassembled WGS sequence"/>
</dbReference>
<feature type="transmembrane region" description="Helical" evidence="2">
    <location>
        <begin position="563"/>
        <end position="589"/>
    </location>
</feature>
<organism evidence="4 5">
    <name type="scientific">Culter alburnus</name>
    <name type="common">Topmouth culter</name>
    <dbReference type="NCBI Taxonomy" id="194366"/>
    <lineage>
        <taxon>Eukaryota</taxon>
        <taxon>Metazoa</taxon>
        <taxon>Chordata</taxon>
        <taxon>Craniata</taxon>
        <taxon>Vertebrata</taxon>
        <taxon>Euteleostomi</taxon>
        <taxon>Actinopterygii</taxon>
        <taxon>Neopterygii</taxon>
        <taxon>Teleostei</taxon>
        <taxon>Ostariophysi</taxon>
        <taxon>Cypriniformes</taxon>
        <taxon>Xenocyprididae</taxon>
        <taxon>Xenocypridinae</taxon>
        <taxon>Culter</taxon>
    </lineage>
</organism>